<keyword evidence="10" id="KW-1185">Reference proteome</keyword>
<evidence type="ECO:0000313" key="9">
    <source>
        <dbReference type="EMBL" id="KAK7091334.1"/>
    </source>
</evidence>
<dbReference type="AlphaFoldDB" id="A0AAN9AQT3"/>
<comment type="caution">
    <text evidence="9">The sequence shown here is derived from an EMBL/GenBank/DDBJ whole genome shotgun (WGS) entry which is preliminary data.</text>
</comment>
<dbReference type="SUPFAM" id="SSF49313">
    <property type="entry name" value="Cadherin-like"/>
    <property type="match status" value="2"/>
</dbReference>
<dbReference type="PROSITE" id="PS50268">
    <property type="entry name" value="CADHERIN_2"/>
    <property type="match status" value="2"/>
</dbReference>
<keyword evidence="2" id="KW-0677">Repeat</keyword>
<gene>
    <name evidence="9" type="ORF">V1264_009029</name>
</gene>
<keyword evidence="3 5" id="KW-0106">Calcium</keyword>
<feature type="region of interest" description="Disordered" evidence="6">
    <location>
        <begin position="569"/>
        <end position="748"/>
    </location>
</feature>
<sequence length="778" mass="83933">MGLACGAGWAYLSVRVTETSKIGNTKDKTRGSQIFPVLATDAEGDAMYFTMTSVPDRSDLFEIEYGSGVIRAKEDLRHLCSTPVTFEVYVRDDYNPRVGPKTIQIDFENMNNATTIDNTKNLIRIDEDAKIGSEVFEIAYTDATIYPPQNNMGGNRHPHFEMNAEPKQGLDIYTVEGKSVEVRRQLDYEYVPLREVELTIRAFDGFCFSGEYKVTVIIEKVNEPFELFPDFLETTLNEGYLTYAPTLTFRDPDVGETFTFTKKVAVSSAKLGVELGTGLIKSTEEIKADASKNIQMTITVDVEDTATPPHTQTFKVQITVLDINDNKPEFNPSTYDIAGIIDDCTEPGTSIGKVAATDDDSDRNGNNILVFSGNVPGDYFTILSDGTVLLTKKMDAGQVVTGAAFVTDMGLDPGPLQGLAAVVTVTAGTCPTTPTPPTTTTAIPPTTPPPPTTTTQFTVPKNAKAEELLKATDTSSNERAGHSDSVGWMTTAAVAFVALVIILTVVMCLLCKPSGAGARKPVPQNTTQSYPNGKAPQNMPPQQYGKGPGQANPPLAYQQQAALGATAAPYNPNRVTQDPLSPRQQPPNGAAPSPYHPQPNGASPSPYHPQPNGAAPKPPNPQQAKGPSPSPYSPRQPSPNGPGPNSSNPQQPESSNPQQQQGQPVPSNPRMIIPAVVNAPAPPTKGRVTMENDQPAKTHDKTDKNSPRKEDAKKADKAKAEKAKGKTNAKHDNADQAKKPEKGKVNFAEYPLKPKMKVGENFDLEIITPRNSPLPYVQ</sequence>
<dbReference type="GO" id="GO:0008013">
    <property type="term" value="F:beta-catenin binding"/>
    <property type="evidence" value="ECO:0007669"/>
    <property type="project" value="TreeGrafter"/>
</dbReference>
<dbReference type="GO" id="GO:0005509">
    <property type="term" value="F:calcium ion binding"/>
    <property type="evidence" value="ECO:0007669"/>
    <property type="project" value="UniProtKB-UniRule"/>
</dbReference>
<dbReference type="InterPro" id="IPR020894">
    <property type="entry name" value="Cadherin_CS"/>
</dbReference>
<dbReference type="InterPro" id="IPR039808">
    <property type="entry name" value="Cadherin"/>
</dbReference>
<organism evidence="9 10">
    <name type="scientific">Littorina saxatilis</name>
    <dbReference type="NCBI Taxonomy" id="31220"/>
    <lineage>
        <taxon>Eukaryota</taxon>
        <taxon>Metazoa</taxon>
        <taxon>Spiralia</taxon>
        <taxon>Lophotrochozoa</taxon>
        <taxon>Mollusca</taxon>
        <taxon>Gastropoda</taxon>
        <taxon>Caenogastropoda</taxon>
        <taxon>Littorinimorpha</taxon>
        <taxon>Littorinoidea</taxon>
        <taxon>Littorinidae</taxon>
        <taxon>Littorina</taxon>
    </lineage>
</organism>
<evidence type="ECO:0000256" key="3">
    <source>
        <dbReference type="ARBA" id="ARBA00022837"/>
    </source>
</evidence>
<feature type="domain" description="Cadherin" evidence="8">
    <location>
        <begin position="117"/>
        <end position="231"/>
    </location>
</feature>
<dbReference type="GO" id="GO:0007156">
    <property type="term" value="P:homophilic cell adhesion via plasma membrane adhesion molecules"/>
    <property type="evidence" value="ECO:0007669"/>
    <property type="project" value="InterPro"/>
</dbReference>
<dbReference type="Proteomes" id="UP001374579">
    <property type="component" value="Unassembled WGS sequence"/>
</dbReference>
<evidence type="ECO:0000256" key="2">
    <source>
        <dbReference type="ARBA" id="ARBA00022737"/>
    </source>
</evidence>
<dbReference type="PROSITE" id="PS00232">
    <property type="entry name" value="CADHERIN_1"/>
    <property type="match status" value="1"/>
</dbReference>
<keyword evidence="7" id="KW-1133">Transmembrane helix</keyword>
<comment type="subcellular location">
    <subcellularLocation>
        <location evidence="1">Membrane</location>
    </subcellularLocation>
</comment>
<dbReference type="Gene3D" id="2.60.40.60">
    <property type="entry name" value="Cadherins"/>
    <property type="match status" value="3"/>
</dbReference>
<feature type="compositionally biased region" description="Low complexity" evidence="6">
    <location>
        <begin position="431"/>
        <end position="444"/>
    </location>
</feature>
<protein>
    <recommendedName>
        <fullName evidence="8">Cadherin domain-containing protein</fullName>
    </recommendedName>
</protein>
<dbReference type="EMBL" id="JBAMIC010000022">
    <property type="protein sequence ID" value="KAK7091334.1"/>
    <property type="molecule type" value="Genomic_DNA"/>
</dbReference>
<feature type="compositionally biased region" description="Pro residues" evidence="6">
    <location>
        <begin position="628"/>
        <end position="642"/>
    </location>
</feature>
<feature type="compositionally biased region" description="Low complexity" evidence="6">
    <location>
        <begin position="643"/>
        <end position="679"/>
    </location>
</feature>
<name>A0AAN9AQT3_9CAEN</name>
<keyword evidence="7" id="KW-0812">Transmembrane</keyword>
<evidence type="ECO:0000259" key="8">
    <source>
        <dbReference type="PROSITE" id="PS50268"/>
    </source>
</evidence>
<accession>A0AAN9AQT3</accession>
<dbReference type="GO" id="GO:0016342">
    <property type="term" value="C:catenin complex"/>
    <property type="evidence" value="ECO:0007669"/>
    <property type="project" value="TreeGrafter"/>
</dbReference>
<dbReference type="GO" id="GO:0045296">
    <property type="term" value="F:cadherin binding"/>
    <property type="evidence" value="ECO:0007669"/>
    <property type="project" value="TreeGrafter"/>
</dbReference>
<dbReference type="InterPro" id="IPR002126">
    <property type="entry name" value="Cadherin-like_dom"/>
</dbReference>
<feature type="compositionally biased region" description="Basic and acidic residues" evidence="6">
    <location>
        <begin position="688"/>
        <end position="744"/>
    </location>
</feature>
<dbReference type="GO" id="GO:0016477">
    <property type="term" value="P:cell migration"/>
    <property type="evidence" value="ECO:0007669"/>
    <property type="project" value="TreeGrafter"/>
</dbReference>
<dbReference type="PANTHER" id="PTHR24027:SF438">
    <property type="entry name" value="CADHERIN 23"/>
    <property type="match status" value="1"/>
</dbReference>
<feature type="region of interest" description="Disordered" evidence="6">
    <location>
        <begin position="516"/>
        <end position="554"/>
    </location>
</feature>
<dbReference type="InterPro" id="IPR015919">
    <property type="entry name" value="Cadherin-like_sf"/>
</dbReference>
<dbReference type="PANTHER" id="PTHR24027">
    <property type="entry name" value="CADHERIN-23"/>
    <property type="match status" value="1"/>
</dbReference>
<feature type="transmembrane region" description="Helical" evidence="7">
    <location>
        <begin position="486"/>
        <end position="510"/>
    </location>
</feature>
<evidence type="ECO:0000313" key="10">
    <source>
        <dbReference type="Proteomes" id="UP001374579"/>
    </source>
</evidence>
<feature type="region of interest" description="Disordered" evidence="6">
    <location>
        <begin position="431"/>
        <end position="457"/>
    </location>
</feature>
<proteinExistence type="predicted"/>
<keyword evidence="4 7" id="KW-0472">Membrane</keyword>
<dbReference type="CDD" id="cd11304">
    <property type="entry name" value="Cadherin_repeat"/>
    <property type="match status" value="2"/>
</dbReference>
<evidence type="ECO:0000256" key="1">
    <source>
        <dbReference type="ARBA" id="ARBA00004370"/>
    </source>
</evidence>
<dbReference type="PRINTS" id="PR00205">
    <property type="entry name" value="CADHERIN"/>
</dbReference>
<evidence type="ECO:0000256" key="5">
    <source>
        <dbReference type="PROSITE-ProRule" id="PRU00043"/>
    </source>
</evidence>
<evidence type="ECO:0000256" key="7">
    <source>
        <dbReference type="SAM" id="Phobius"/>
    </source>
</evidence>
<evidence type="ECO:0000256" key="6">
    <source>
        <dbReference type="SAM" id="MobiDB-lite"/>
    </source>
</evidence>
<evidence type="ECO:0000256" key="4">
    <source>
        <dbReference type="ARBA" id="ARBA00023136"/>
    </source>
</evidence>
<feature type="domain" description="Cadherin" evidence="8">
    <location>
        <begin position="246"/>
        <end position="330"/>
    </location>
</feature>
<feature type="compositionally biased region" description="Polar residues" evidence="6">
    <location>
        <begin position="573"/>
        <end position="587"/>
    </location>
</feature>
<reference evidence="9 10" key="1">
    <citation type="submission" date="2024-02" db="EMBL/GenBank/DDBJ databases">
        <title>Chromosome-scale genome assembly of the rough periwinkle Littorina saxatilis.</title>
        <authorList>
            <person name="De Jode A."/>
            <person name="Faria R."/>
            <person name="Formenti G."/>
            <person name="Sims Y."/>
            <person name="Smith T.P."/>
            <person name="Tracey A."/>
            <person name="Wood J.M.D."/>
            <person name="Zagrodzka Z.B."/>
            <person name="Johannesson K."/>
            <person name="Butlin R.K."/>
            <person name="Leder E.H."/>
        </authorList>
    </citation>
    <scope>NUCLEOTIDE SEQUENCE [LARGE SCALE GENOMIC DNA]</scope>
    <source>
        <strain evidence="9">Snail1</strain>
        <tissue evidence="9">Muscle</tissue>
    </source>
</reference>